<protein>
    <submittedName>
        <fullName evidence="7">FIP1[V]-like protein</fullName>
    </submittedName>
</protein>
<dbReference type="PANTHER" id="PTHR36884:SF1">
    <property type="entry name" value="FIP1[V]-LIKE PROTEIN"/>
    <property type="match status" value="1"/>
</dbReference>
<feature type="compositionally biased region" description="Polar residues" evidence="5">
    <location>
        <begin position="502"/>
        <end position="533"/>
    </location>
</feature>
<keyword evidence="3" id="KW-0507">mRNA processing</keyword>
<feature type="compositionally biased region" description="Basic and acidic residues" evidence="5">
    <location>
        <begin position="409"/>
        <end position="424"/>
    </location>
</feature>
<dbReference type="OrthoDB" id="1917198at2759"/>
<evidence type="ECO:0000256" key="3">
    <source>
        <dbReference type="ARBA" id="ARBA00022664"/>
    </source>
</evidence>
<comment type="caution">
    <text evidence="7">The sequence shown here is derived from an EMBL/GenBank/DDBJ whole genome shotgun (WGS) entry which is preliminary data.</text>
</comment>
<dbReference type="Pfam" id="PF05182">
    <property type="entry name" value="Fip1"/>
    <property type="match status" value="1"/>
</dbReference>
<feature type="region of interest" description="Disordered" evidence="5">
    <location>
        <begin position="1"/>
        <end position="28"/>
    </location>
</feature>
<evidence type="ECO:0000313" key="8">
    <source>
        <dbReference type="Proteomes" id="UP000585474"/>
    </source>
</evidence>
<feature type="compositionally biased region" description="Basic and acidic residues" evidence="5">
    <location>
        <begin position="634"/>
        <end position="701"/>
    </location>
</feature>
<comment type="similarity">
    <text evidence="2">Belongs to the FIP1 family.</text>
</comment>
<feature type="compositionally biased region" description="Polar residues" evidence="5">
    <location>
        <begin position="1095"/>
        <end position="1113"/>
    </location>
</feature>
<feature type="compositionally biased region" description="Basic and acidic residues" evidence="5">
    <location>
        <begin position="538"/>
        <end position="618"/>
    </location>
</feature>
<evidence type="ECO:0000256" key="5">
    <source>
        <dbReference type="SAM" id="MobiDB-lite"/>
    </source>
</evidence>
<dbReference type="EMBL" id="BJWL01000384">
    <property type="protein sequence ID" value="GFS41595.1"/>
    <property type="molecule type" value="Genomic_DNA"/>
</dbReference>
<feature type="domain" description="Pre-mRNA polyadenylation factor Fip1" evidence="6">
    <location>
        <begin position="158"/>
        <end position="200"/>
    </location>
</feature>
<comment type="subcellular location">
    <subcellularLocation>
        <location evidence="1">Nucleus</location>
    </subcellularLocation>
</comment>
<proteinExistence type="inferred from homology"/>
<keyword evidence="4" id="KW-0539">Nucleus</keyword>
<dbReference type="GO" id="GO:0003723">
    <property type="term" value="F:RNA binding"/>
    <property type="evidence" value="ECO:0007669"/>
    <property type="project" value="TreeGrafter"/>
</dbReference>
<gene>
    <name evidence="7" type="ORF">Acr_00g0075280</name>
</gene>
<evidence type="ECO:0000256" key="4">
    <source>
        <dbReference type="ARBA" id="ARBA00023242"/>
    </source>
</evidence>
<reference evidence="8" key="1">
    <citation type="submission" date="2019-07" db="EMBL/GenBank/DDBJ databases">
        <title>De Novo Assembly of kiwifruit Actinidia rufa.</title>
        <authorList>
            <person name="Sugita-Konishi S."/>
            <person name="Sato K."/>
            <person name="Mori E."/>
            <person name="Abe Y."/>
            <person name="Kisaki G."/>
            <person name="Hamano K."/>
            <person name="Suezawa K."/>
            <person name="Otani M."/>
            <person name="Fukuda T."/>
            <person name="Manabe T."/>
            <person name="Gomi K."/>
            <person name="Tabuchi M."/>
            <person name="Akimitsu K."/>
            <person name="Kataoka I."/>
        </authorList>
    </citation>
    <scope>NUCLEOTIDE SEQUENCE [LARGE SCALE GENOMIC DNA]</scope>
    <source>
        <strain evidence="8">cv. Fuchu</strain>
    </source>
</reference>
<dbReference type="Proteomes" id="UP000585474">
    <property type="component" value="Unassembled WGS sequence"/>
</dbReference>
<feature type="region of interest" description="Disordered" evidence="5">
    <location>
        <begin position="365"/>
        <end position="736"/>
    </location>
</feature>
<evidence type="ECO:0000256" key="1">
    <source>
        <dbReference type="ARBA" id="ARBA00004123"/>
    </source>
</evidence>
<dbReference type="PANTHER" id="PTHR36884">
    <property type="entry name" value="FIP1[III]-LIKE PROTEIN"/>
    <property type="match status" value="1"/>
</dbReference>
<organism evidence="7 8">
    <name type="scientific">Actinidia rufa</name>
    <dbReference type="NCBI Taxonomy" id="165716"/>
    <lineage>
        <taxon>Eukaryota</taxon>
        <taxon>Viridiplantae</taxon>
        <taxon>Streptophyta</taxon>
        <taxon>Embryophyta</taxon>
        <taxon>Tracheophyta</taxon>
        <taxon>Spermatophyta</taxon>
        <taxon>Magnoliopsida</taxon>
        <taxon>eudicotyledons</taxon>
        <taxon>Gunneridae</taxon>
        <taxon>Pentapetalae</taxon>
        <taxon>asterids</taxon>
        <taxon>Ericales</taxon>
        <taxon>Actinidiaceae</taxon>
        <taxon>Actinidia</taxon>
    </lineage>
</organism>
<evidence type="ECO:0000259" key="6">
    <source>
        <dbReference type="Pfam" id="PF05182"/>
    </source>
</evidence>
<accession>A0A7J0DT60</accession>
<dbReference type="InterPro" id="IPR044976">
    <property type="entry name" value="FIPS5/FIPS3-like"/>
</dbReference>
<evidence type="ECO:0000313" key="7">
    <source>
        <dbReference type="EMBL" id="GFS41595.1"/>
    </source>
</evidence>
<feature type="compositionally biased region" description="Basic and acidic residues" evidence="5">
    <location>
        <begin position="781"/>
        <end position="816"/>
    </location>
</feature>
<feature type="region of interest" description="Disordered" evidence="5">
    <location>
        <begin position="305"/>
        <end position="348"/>
    </location>
</feature>
<feature type="compositionally biased region" description="Basic and acidic residues" evidence="5">
    <location>
        <begin position="710"/>
        <end position="736"/>
    </location>
</feature>
<keyword evidence="8" id="KW-1185">Reference proteome</keyword>
<name>A0A7J0DT60_9ERIC</name>
<dbReference type="InterPro" id="IPR007854">
    <property type="entry name" value="Fip1_dom"/>
</dbReference>
<dbReference type="GO" id="GO:0006397">
    <property type="term" value="P:mRNA processing"/>
    <property type="evidence" value="ECO:0007669"/>
    <property type="project" value="UniProtKB-KW"/>
</dbReference>
<feature type="compositionally biased region" description="Basic and acidic residues" evidence="5">
    <location>
        <begin position="325"/>
        <end position="346"/>
    </location>
</feature>
<feature type="region of interest" description="Disordered" evidence="5">
    <location>
        <begin position="1094"/>
        <end position="1113"/>
    </location>
</feature>
<dbReference type="AlphaFoldDB" id="A0A7J0DT60"/>
<evidence type="ECO:0000256" key="2">
    <source>
        <dbReference type="ARBA" id="ARBA00007459"/>
    </source>
</evidence>
<dbReference type="GO" id="GO:0016607">
    <property type="term" value="C:nuclear speck"/>
    <property type="evidence" value="ECO:0007669"/>
    <property type="project" value="TreeGrafter"/>
</dbReference>
<feature type="compositionally biased region" description="Basic and acidic residues" evidence="5">
    <location>
        <begin position="436"/>
        <end position="456"/>
    </location>
</feature>
<feature type="compositionally biased region" description="Basic and acidic residues" evidence="5">
    <location>
        <begin position="841"/>
        <end position="881"/>
    </location>
</feature>
<feature type="compositionally biased region" description="Basic and acidic residues" evidence="5">
    <location>
        <begin position="904"/>
        <end position="920"/>
    </location>
</feature>
<sequence>MQYVRPGAAPMPGASPLGHAGPPGQVRPPVNMNPVTGFGRGDWRPPGIKNASPMQKNLHTGFGMPGWGNNTSGRGYGSGLDFTLPSHKYSSEVGVGHERVQDWEMEVVNEFFDLLYVADCQSRRGRIDGDGYGDKAMTALRTAEAAETGSICHWTIFEVDIDSFEEKPWRLPGLDMSDFFNFGLNEESWKDYCKQLEQLRLETTMQSKIRVYESGRTEKEYDPDLPPELAAAAGMHDISSENANHGKMDAGQSNIGKGPAHVRPPLPTGRAIQVETSYSERLPSIDTRPPRIRDSDSIIEIVLQDSADDDSFPGNDGTELPQNDPSREDFRGGPEMEGVIKEDNGHFDGFPHAYNGKKRELVKRRAPVMNTIKDSPNDGDRTLPIPLEAPVPYSPDSRGQASAYPGRDVGTRHDERQTKGRACDKSPNMTCSGSTLDKRFPDNKKEDSVASIDGKHSTRLSSPDTVGSAEEPDVEDVDALHDELVLVDGSSGMNREEMALDRTTTTDTSVYENPSPSVKKQKLSSRVEQSFLQETDDGDSKAARSTENSLERSESSRDYQRLRGSIDEEDVQHGRSERMGNLKRHYGEDEPSVRRQGRDERHKTDKHRMAEKGRDESYSRWNLDPRLANHSHKKSDIDRRMDRDNSEGSWQRRDDDPHGRRARAEATRKQEHGDELGSRHRNKVRESEINKDEHLQLRKQLENGNSGGNQDKDVGSRHKERDDHLKNRYENVDDPYIRRRKEENHLRRDAEKEEIFHGLRENTSCQKRERDDVLDLRKRDDQVRTRDDDRHSVKHKEDGWIHRERGDRQRERDEWHRLKKSHGEKRERERGRRGIRSGQSAEDRVQVADARVKDQYKSSDRDNQFKDTSRHNEQLKRRDQVEGGSISQLRGRENVHAGGNQLSNDERRPRQERASTRSDRAVGGSDNSRVHEKKHKENTRKNKDSEGSEQNSMIPSKRYQEDISGHMNEPVRSNSRNNYMPFCGGKKPPPDFDWYALPCFLENMVFQIFSLCSDFRTLSGSLLIMSKFDFRGLCGFLKVEHYITSFAQVDASFLKFCTDLGTAQALDYWSWPAFAQNMEDLYALELTSEDPLQGAKSSLIPSKRSLQGAKSSK</sequence>
<feature type="region of interest" description="Disordered" evidence="5">
    <location>
        <begin position="781"/>
        <end position="957"/>
    </location>
</feature>